<keyword evidence="5 6" id="KW-0407">Ion channel</keyword>
<dbReference type="PROSITE" id="PS50042">
    <property type="entry name" value="CNMP_BINDING_3"/>
    <property type="match status" value="1"/>
</dbReference>
<dbReference type="STRING" id="74649.A0A2P6R788"/>
<organism evidence="8 9">
    <name type="scientific">Rosa chinensis</name>
    <name type="common">China rose</name>
    <dbReference type="NCBI Taxonomy" id="74649"/>
    <lineage>
        <taxon>Eukaryota</taxon>
        <taxon>Viridiplantae</taxon>
        <taxon>Streptophyta</taxon>
        <taxon>Embryophyta</taxon>
        <taxon>Tracheophyta</taxon>
        <taxon>Spermatophyta</taxon>
        <taxon>Magnoliopsida</taxon>
        <taxon>eudicotyledons</taxon>
        <taxon>Gunneridae</taxon>
        <taxon>Pentapetalae</taxon>
        <taxon>rosids</taxon>
        <taxon>fabids</taxon>
        <taxon>Rosales</taxon>
        <taxon>Rosaceae</taxon>
        <taxon>Rosoideae</taxon>
        <taxon>Rosoideae incertae sedis</taxon>
        <taxon>Rosa</taxon>
    </lineage>
</organism>
<keyword evidence="2 6" id="KW-0631">Potassium channel</keyword>
<keyword evidence="4 6" id="KW-0630">Potassium</keyword>
<comment type="caution">
    <text evidence="8">The sequence shown here is derived from an EMBL/GenBank/DDBJ whole genome shotgun (WGS) entry which is preliminary data.</text>
</comment>
<comment type="subunit">
    <text evidence="6">The potassium channel is composed of a homo- or heterotetrameric complex of pore-forming subunits.</text>
</comment>
<evidence type="ECO:0000256" key="4">
    <source>
        <dbReference type="ARBA" id="ARBA00022958"/>
    </source>
</evidence>
<evidence type="ECO:0000256" key="5">
    <source>
        <dbReference type="ARBA" id="ARBA00023303"/>
    </source>
</evidence>
<evidence type="ECO:0000256" key="6">
    <source>
        <dbReference type="RuleBase" id="RU369015"/>
    </source>
</evidence>
<accession>A0A2P6R788</accession>
<dbReference type="EMBL" id="PDCK01000041">
    <property type="protein sequence ID" value="PRQ42290.1"/>
    <property type="molecule type" value="Genomic_DNA"/>
</dbReference>
<dbReference type="Gramene" id="PRQ42290">
    <property type="protein sequence ID" value="PRQ42290"/>
    <property type="gene ID" value="RchiOBHm_Chr3g0456031"/>
</dbReference>
<gene>
    <name evidence="8" type="ORF">RchiOBHm_Chr3g0456031</name>
</gene>
<evidence type="ECO:0000313" key="9">
    <source>
        <dbReference type="Proteomes" id="UP000238479"/>
    </source>
</evidence>
<dbReference type="GO" id="GO:0016301">
    <property type="term" value="F:kinase activity"/>
    <property type="evidence" value="ECO:0007669"/>
    <property type="project" value="UniProtKB-KW"/>
</dbReference>
<dbReference type="PANTHER" id="PTHR45743:SF3">
    <property type="entry name" value="POTASSIUM CHANNEL SKOR"/>
    <property type="match status" value="1"/>
</dbReference>
<dbReference type="GO" id="GO:0034702">
    <property type="term" value="C:monoatomic ion channel complex"/>
    <property type="evidence" value="ECO:0007669"/>
    <property type="project" value="UniProtKB-KW"/>
</dbReference>
<evidence type="ECO:0000259" key="7">
    <source>
        <dbReference type="PROSITE" id="PS50042"/>
    </source>
</evidence>
<dbReference type="InterPro" id="IPR014710">
    <property type="entry name" value="RmlC-like_jellyroll"/>
</dbReference>
<comment type="domain">
    <text evidence="6">The segment S4 is probably the voltage-sensor and is characterized by a series of positively charged amino acids. The pore-forming region H5 is enclosed by the transmembrane segments S5 and S6 in the Shaker-type (1P/6TM) and contains the GYGD signature motif which seems to be involved in potassium selectivity.</text>
</comment>
<evidence type="ECO:0000313" key="8">
    <source>
        <dbReference type="EMBL" id="PRQ42290.1"/>
    </source>
</evidence>
<dbReference type="Gene3D" id="2.60.120.10">
    <property type="entry name" value="Jelly Rolls"/>
    <property type="match status" value="1"/>
</dbReference>
<dbReference type="InterPro" id="IPR000595">
    <property type="entry name" value="cNMP-bd_dom"/>
</dbReference>
<keyword evidence="8" id="KW-0808">Transferase</keyword>
<keyword evidence="3 6" id="KW-0851">Voltage-gated channel</keyword>
<dbReference type="AlphaFoldDB" id="A0A2P6R788"/>
<comment type="subcellular location">
    <subcellularLocation>
        <location evidence="6">Membrane</location>
        <topology evidence="6">Multi-pass membrane protein</topology>
    </subcellularLocation>
</comment>
<feature type="domain" description="Cyclic nucleotide-binding" evidence="7">
    <location>
        <begin position="1"/>
        <end position="83"/>
    </location>
</feature>
<keyword evidence="8" id="KW-0418">Kinase</keyword>
<protein>
    <recommendedName>
        <fullName evidence="6">Potassium channel</fullName>
    </recommendedName>
</protein>
<proteinExistence type="inferred from homology"/>
<keyword evidence="9" id="KW-1185">Reference proteome</keyword>
<keyword evidence="1 6" id="KW-0633">Potassium transport</keyword>
<keyword evidence="6" id="KW-0406">Ion transport</keyword>
<comment type="similarity">
    <text evidence="6">Belongs to the potassium channel family. Plant (TC 1.A.1.4) subfamily.</text>
</comment>
<sequence>MIKVILVQEEVGLGEDGSEETIFLLQLNNSFGQVSILCNIPQPYTVRVCELCRFLRLDKQSFTSILDIYFYDGRRILNNLVEVSITWLKFLQGKGPHFKQLESDITFHIGKQEAELALKVNSAAYHGDLH</sequence>
<dbReference type="SUPFAM" id="SSF51206">
    <property type="entry name" value="cAMP-binding domain-like"/>
    <property type="match status" value="1"/>
</dbReference>
<dbReference type="Proteomes" id="UP000238479">
    <property type="component" value="Chromosome 3"/>
</dbReference>
<evidence type="ECO:0000256" key="3">
    <source>
        <dbReference type="ARBA" id="ARBA00022882"/>
    </source>
</evidence>
<dbReference type="Pfam" id="PF00027">
    <property type="entry name" value="cNMP_binding"/>
    <property type="match status" value="1"/>
</dbReference>
<dbReference type="CDD" id="cd00038">
    <property type="entry name" value="CAP_ED"/>
    <property type="match status" value="1"/>
</dbReference>
<reference evidence="8 9" key="1">
    <citation type="journal article" date="2018" name="Nat. Genet.">
        <title>The Rosa genome provides new insights in the design of modern roses.</title>
        <authorList>
            <person name="Bendahmane M."/>
        </authorList>
    </citation>
    <scope>NUCLEOTIDE SEQUENCE [LARGE SCALE GENOMIC DNA]</scope>
    <source>
        <strain evidence="9">cv. Old Blush</strain>
    </source>
</reference>
<name>A0A2P6R788_ROSCH</name>
<evidence type="ECO:0000256" key="2">
    <source>
        <dbReference type="ARBA" id="ARBA00022826"/>
    </source>
</evidence>
<dbReference type="PANTHER" id="PTHR45743">
    <property type="entry name" value="POTASSIUM CHANNEL AKT1"/>
    <property type="match status" value="1"/>
</dbReference>
<evidence type="ECO:0000256" key="1">
    <source>
        <dbReference type="ARBA" id="ARBA00022538"/>
    </source>
</evidence>
<dbReference type="GO" id="GO:0005249">
    <property type="term" value="F:voltage-gated potassium channel activity"/>
    <property type="evidence" value="ECO:0007669"/>
    <property type="project" value="UniProtKB-UniRule"/>
</dbReference>
<dbReference type="InterPro" id="IPR018490">
    <property type="entry name" value="cNMP-bd_dom_sf"/>
</dbReference>
<keyword evidence="6" id="KW-0813">Transport</keyword>
<dbReference type="InterPro" id="IPR045319">
    <property type="entry name" value="KAT/AKT"/>
</dbReference>
<comment type="function">
    <text evidence="6">Potassium channel.</text>
</comment>